<dbReference type="SUPFAM" id="SSF48452">
    <property type="entry name" value="TPR-like"/>
    <property type="match status" value="1"/>
</dbReference>
<keyword evidence="2 3" id="KW-0802">TPR repeat</keyword>
<evidence type="ECO:0000256" key="3">
    <source>
        <dbReference type="PROSITE-ProRule" id="PRU00339"/>
    </source>
</evidence>
<reference evidence="4 6" key="1">
    <citation type="journal article" date="2018" name="Elife">
        <title>Discovery and characterization of a prevalent human gut bacterial enzyme sufficient for the inactivation of a family of plant toxins.</title>
        <authorList>
            <person name="Koppel N."/>
            <person name="Bisanz J.E."/>
            <person name="Pandelia M.E."/>
            <person name="Turnbaugh P.J."/>
            <person name="Balskus E.P."/>
        </authorList>
    </citation>
    <scope>NUCLEOTIDE SEQUENCE [LARGE SCALE GENOMIC DNA]</scope>
    <source>
        <strain evidence="4 6">DSM 16107</strain>
    </source>
</reference>
<protein>
    <submittedName>
        <fullName evidence="5">Uncharacterized protein</fullName>
    </submittedName>
</protein>
<gene>
    <name evidence="4" type="ORF">C1876_09725</name>
    <name evidence="5" type="ORF">DMP09_09130</name>
</gene>
<evidence type="ECO:0000256" key="1">
    <source>
        <dbReference type="ARBA" id="ARBA00022737"/>
    </source>
</evidence>
<dbReference type="PROSITE" id="PS50005">
    <property type="entry name" value="TPR"/>
    <property type="match status" value="1"/>
</dbReference>
<dbReference type="PANTHER" id="PTHR45641:SF19">
    <property type="entry name" value="NEPHROCYSTIN-3"/>
    <property type="match status" value="1"/>
</dbReference>
<dbReference type="RefSeq" id="WP_114546534.1">
    <property type="nucleotide sequence ID" value="NZ_PPTT01000015.1"/>
</dbReference>
<proteinExistence type="predicted"/>
<evidence type="ECO:0000256" key="2">
    <source>
        <dbReference type="ARBA" id="ARBA00022803"/>
    </source>
</evidence>
<dbReference type="EMBL" id="QICC01000033">
    <property type="protein sequence ID" value="RNM41563.1"/>
    <property type="molecule type" value="Genomic_DNA"/>
</dbReference>
<feature type="repeat" description="TPR" evidence="3">
    <location>
        <begin position="47"/>
        <end position="80"/>
    </location>
</feature>
<evidence type="ECO:0000313" key="7">
    <source>
        <dbReference type="Proteomes" id="UP000270112"/>
    </source>
</evidence>
<dbReference type="Pfam" id="PF13424">
    <property type="entry name" value="TPR_12"/>
    <property type="match status" value="2"/>
</dbReference>
<dbReference type="InterPro" id="IPR019734">
    <property type="entry name" value="TPR_rpt"/>
</dbReference>
<dbReference type="OrthoDB" id="4965972at2"/>
<dbReference type="Gene3D" id="1.25.40.10">
    <property type="entry name" value="Tetratricopeptide repeat domain"/>
    <property type="match status" value="1"/>
</dbReference>
<evidence type="ECO:0000313" key="5">
    <source>
        <dbReference type="EMBL" id="RNM41563.1"/>
    </source>
</evidence>
<dbReference type="SMART" id="SM00028">
    <property type="entry name" value="TPR"/>
    <property type="match status" value="4"/>
</dbReference>
<sequence length="228" mass="24652">MATSMQDLFDRLDAVEGEGSGPRKVALITEALTAIEDEHGRDSLAYASALNELGACYRADADYGRAATYFKQAADLLEQVAGPASPDFAMALMNYAGVLRLNGALDESLALFERAETLFAETLGTDSMEYLTALNNAALCHQDRGAFETALARHLRVCSALERLDDATVAYATSLYNTGFCCKQLGETDLGEDLIRRSIEVYRQLLPEYHELIEHAKAAVGEGGLPAS</sequence>
<keyword evidence="6" id="KW-1185">Reference proteome</keyword>
<name>A0A3N0IX51_9ACTN</name>
<reference evidence="7" key="2">
    <citation type="submission" date="2018-05" db="EMBL/GenBank/DDBJ databases">
        <title>Genome Sequencing of selected type strains of the family Eggerthellaceae.</title>
        <authorList>
            <person name="Danylec N."/>
            <person name="Stoll D.A."/>
            <person name="Doetsch A."/>
            <person name="Huch M."/>
        </authorList>
    </citation>
    <scope>NUCLEOTIDE SEQUENCE [LARGE SCALE GENOMIC DNA]</scope>
    <source>
        <strain evidence="7">DSM 16107</strain>
    </source>
</reference>
<dbReference type="PANTHER" id="PTHR45641">
    <property type="entry name" value="TETRATRICOPEPTIDE REPEAT PROTEIN (AFU_ORTHOLOGUE AFUA_6G03870)"/>
    <property type="match status" value="1"/>
</dbReference>
<organism evidence="5 7">
    <name type="scientific">Eggerthella sinensis</name>
    <dbReference type="NCBI Taxonomy" id="242230"/>
    <lineage>
        <taxon>Bacteria</taxon>
        <taxon>Bacillati</taxon>
        <taxon>Actinomycetota</taxon>
        <taxon>Coriobacteriia</taxon>
        <taxon>Eggerthellales</taxon>
        <taxon>Eggerthellaceae</taxon>
        <taxon>Eggerthella</taxon>
    </lineage>
</organism>
<dbReference type="Proteomes" id="UP000270112">
    <property type="component" value="Unassembled WGS sequence"/>
</dbReference>
<dbReference type="AlphaFoldDB" id="A0A3N0IX51"/>
<dbReference type="EMBL" id="PPTT01000015">
    <property type="protein sequence ID" value="RDB68516.1"/>
    <property type="molecule type" value="Genomic_DNA"/>
</dbReference>
<dbReference type="Proteomes" id="UP000253817">
    <property type="component" value="Unassembled WGS sequence"/>
</dbReference>
<reference evidence="5" key="3">
    <citation type="journal article" date="2019" name="Microbiol. Resour. Announc.">
        <title>Draft Genome Sequences of Type Strains of Gordonibacter faecihominis, Paraeggerthella hongkongensis, Parvibacter caecicola,Slackia equolifaciens, Slackia faecicanis, and Slackia isoflavoniconvertens.</title>
        <authorList>
            <person name="Danylec N."/>
            <person name="Stoll D.A."/>
            <person name="Dotsch A."/>
            <person name="Huch M."/>
        </authorList>
    </citation>
    <scope>NUCLEOTIDE SEQUENCE</scope>
    <source>
        <strain evidence="5">DSM 16107</strain>
    </source>
</reference>
<evidence type="ECO:0000313" key="6">
    <source>
        <dbReference type="Proteomes" id="UP000253817"/>
    </source>
</evidence>
<comment type="caution">
    <text evidence="5">The sequence shown here is derived from an EMBL/GenBank/DDBJ whole genome shotgun (WGS) entry which is preliminary data.</text>
</comment>
<accession>A0A3N0IX51</accession>
<dbReference type="InterPro" id="IPR011990">
    <property type="entry name" value="TPR-like_helical_dom_sf"/>
</dbReference>
<keyword evidence="1" id="KW-0677">Repeat</keyword>
<evidence type="ECO:0000313" key="4">
    <source>
        <dbReference type="EMBL" id="RDB68516.1"/>
    </source>
</evidence>